<dbReference type="Proteomes" id="UP000177325">
    <property type="component" value="Unassembled WGS sequence"/>
</dbReference>
<sequence length="101" mass="11145">MKAQLLISLALVALPVQAKIDHNKLIFSDWELLSKDVIVLPNFPRYPVQLYPNDLGAVMACRMASGRIIHDGVVTKAVLHLAVNGGLVYCAAGQSRFWFPE</sequence>
<dbReference type="AlphaFoldDB" id="A0A1F6FG69"/>
<accession>A0A1F6FG69</accession>
<name>A0A1F6FG69_9BACT</name>
<feature type="chain" id="PRO_5009524333" evidence="1">
    <location>
        <begin position="19"/>
        <end position="101"/>
    </location>
</feature>
<organism evidence="2 3">
    <name type="scientific">Candidatus Kaiserbacteria bacterium RIFCSPLOWO2_12_FULL_45_26</name>
    <dbReference type="NCBI Taxonomy" id="1798525"/>
    <lineage>
        <taxon>Bacteria</taxon>
        <taxon>Candidatus Kaiseribacteriota</taxon>
    </lineage>
</organism>
<evidence type="ECO:0000256" key="1">
    <source>
        <dbReference type="SAM" id="SignalP"/>
    </source>
</evidence>
<reference evidence="2 3" key="1">
    <citation type="journal article" date="2016" name="Nat. Commun.">
        <title>Thousands of microbial genomes shed light on interconnected biogeochemical processes in an aquifer system.</title>
        <authorList>
            <person name="Anantharaman K."/>
            <person name="Brown C.T."/>
            <person name="Hug L.A."/>
            <person name="Sharon I."/>
            <person name="Castelle C.J."/>
            <person name="Probst A.J."/>
            <person name="Thomas B.C."/>
            <person name="Singh A."/>
            <person name="Wilkins M.J."/>
            <person name="Karaoz U."/>
            <person name="Brodie E.L."/>
            <person name="Williams K.H."/>
            <person name="Hubbard S.S."/>
            <person name="Banfield J.F."/>
        </authorList>
    </citation>
    <scope>NUCLEOTIDE SEQUENCE [LARGE SCALE GENOMIC DNA]</scope>
</reference>
<evidence type="ECO:0000313" key="3">
    <source>
        <dbReference type="Proteomes" id="UP000177325"/>
    </source>
</evidence>
<proteinExistence type="predicted"/>
<gene>
    <name evidence="2" type="ORF">A3G90_02145</name>
</gene>
<keyword evidence="1" id="KW-0732">Signal</keyword>
<dbReference type="EMBL" id="MFMM01000001">
    <property type="protein sequence ID" value="OGG84857.1"/>
    <property type="molecule type" value="Genomic_DNA"/>
</dbReference>
<comment type="caution">
    <text evidence="2">The sequence shown here is derived from an EMBL/GenBank/DDBJ whole genome shotgun (WGS) entry which is preliminary data.</text>
</comment>
<evidence type="ECO:0000313" key="2">
    <source>
        <dbReference type="EMBL" id="OGG84857.1"/>
    </source>
</evidence>
<feature type="signal peptide" evidence="1">
    <location>
        <begin position="1"/>
        <end position="18"/>
    </location>
</feature>
<protein>
    <submittedName>
        <fullName evidence="2">Uncharacterized protein</fullName>
    </submittedName>
</protein>